<dbReference type="PANTHER" id="PTHR46696:SF6">
    <property type="entry name" value="P450, PUTATIVE (EUROFUNG)-RELATED"/>
    <property type="match status" value="1"/>
</dbReference>
<keyword evidence="2" id="KW-0408">Iron</keyword>
<dbReference type="OrthoDB" id="3209493at2"/>
<comment type="caution">
    <text evidence="4">The sequence shown here is derived from an EMBL/GenBank/DDBJ whole genome shotgun (WGS) entry which is preliminary data.</text>
</comment>
<keyword evidence="2" id="KW-0349">Heme</keyword>
<dbReference type="GO" id="GO:0016705">
    <property type="term" value="F:oxidoreductase activity, acting on paired donors, with incorporation or reduction of molecular oxygen"/>
    <property type="evidence" value="ECO:0007669"/>
    <property type="project" value="InterPro"/>
</dbReference>
<dbReference type="Proteomes" id="UP000400924">
    <property type="component" value="Unassembled WGS sequence"/>
</dbReference>
<dbReference type="PANTHER" id="PTHR46696">
    <property type="entry name" value="P450, PUTATIVE (EUROFUNG)-RELATED"/>
    <property type="match status" value="1"/>
</dbReference>
<feature type="region of interest" description="Disordered" evidence="3">
    <location>
        <begin position="38"/>
        <end position="63"/>
    </location>
</feature>
<dbReference type="PRINTS" id="PR00359">
    <property type="entry name" value="BP450"/>
</dbReference>
<reference evidence="4 5" key="1">
    <citation type="submission" date="2019-07" db="EMBL/GenBank/DDBJ databases">
        <title>New species of Amycolatopsis and Streptomyces.</title>
        <authorList>
            <person name="Duangmal K."/>
            <person name="Teo W.F.A."/>
            <person name="Lipun K."/>
        </authorList>
    </citation>
    <scope>NUCLEOTIDE SEQUENCE [LARGE SCALE GENOMIC DNA]</scope>
    <source>
        <strain evidence="4 5">NBRC 106415</strain>
    </source>
</reference>
<dbReference type="Gene3D" id="1.10.630.10">
    <property type="entry name" value="Cytochrome P450"/>
    <property type="match status" value="1"/>
</dbReference>
<dbReference type="InterPro" id="IPR036396">
    <property type="entry name" value="Cyt_P450_sf"/>
</dbReference>
<dbReference type="GO" id="GO:0005506">
    <property type="term" value="F:iron ion binding"/>
    <property type="evidence" value="ECO:0007669"/>
    <property type="project" value="InterPro"/>
</dbReference>
<dbReference type="PROSITE" id="PS00086">
    <property type="entry name" value="CYTOCHROME_P450"/>
    <property type="match status" value="1"/>
</dbReference>
<dbReference type="GO" id="GO:0004497">
    <property type="term" value="F:monooxygenase activity"/>
    <property type="evidence" value="ECO:0007669"/>
    <property type="project" value="UniProtKB-KW"/>
</dbReference>
<dbReference type="SUPFAM" id="SSF48264">
    <property type="entry name" value="Cytochrome P450"/>
    <property type="match status" value="1"/>
</dbReference>
<dbReference type="AlphaFoldDB" id="A0A5N8XA81"/>
<comment type="similarity">
    <text evidence="1 2">Belongs to the cytochrome P450 family.</text>
</comment>
<dbReference type="GO" id="GO:0020037">
    <property type="term" value="F:heme binding"/>
    <property type="evidence" value="ECO:0007669"/>
    <property type="project" value="InterPro"/>
</dbReference>
<keyword evidence="2" id="KW-0479">Metal-binding</keyword>
<evidence type="ECO:0000256" key="2">
    <source>
        <dbReference type="RuleBase" id="RU000461"/>
    </source>
</evidence>
<dbReference type="InterPro" id="IPR001128">
    <property type="entry name" value="Cyt_P450"/>
</dbReference>
<organism evidence="4 5">
    <name type="scientific">Streptomyces spongiae</name>
    <dbReference type="NCBI Taxonomy" id="565072"/>
    <lineage>
        <taxon>Bacteria</taxon>
        <taxon>Bacillati</taxon>
        <taxon>Actinomycetota</taxon>
        <taxon>Actinomycetes</taxon>
        <taxon>Kitasatosporales</taxon>
        <taxon>Streptomycetaceae</taxon>
        <taxon>Streptomyces</taxon>
    </lineage>
</organism>
<dbReference type="Pfam" id="PF00067">
    <property type="entry name" value="p450"/>
    <property type="match status" value="1"/>
</dbReference>
<keyword evidence="2" id="KW-0560">Oxidoreductase</keyword>
<gene>
    <name evidence="4" type="ORF">FNH08_02280</name>
</gene>
<evidence type="ECO:0000256" key="1">
    <source>
        <dbReference type="ARBA" id="ARBA00010617"/>
    </source>
</evidence>
<evidence type="ECO:0000256" key="3">
    <source>
        <dbReference type="SAM" id="MobiDB-lite"/>
    </source>
</evidence>
<evidence type="ECO:0000313" key="5">
    <source>
        <dbReference type="Proteomes" id="UP000400924"/>
    </source>
</evidence>
<keyword evidence="5" id="KW-1185">Reference proteome</keyword>
<proteinExistence type="inferred from homology"/>
<dbReference type="PRINTS" id="PR00385">
    <property type="entry name" value="P450"/>
</dbReference>
<keyword evidence="2" id="KW-0503">Monooxygenase</keyword>
<dbReference type="InterPro" id="IPR002397">
    <property type="entry name" value="Cyt_P450_B"/>
</dbReference>
<sequence length="456" mass="50403">MTGMKRSSSFTQQDDMSPLQDNRHSWARLVQSGCAANSAVREEQCDGQQCPRRHGGDSMSGLLNPTEALEHLKSDPEAGTAEAYGEALSQCPMARVKIAGSDVNWWGALGYAELTTVLRDFRKMSSMVTTEPDGTPAILPLFADPPLHTGFRKLLNPNFLPEVVGRLESGNREIAVAMIDALVAQTEVDFSTQFTYPFPTRVLCRFLGVPDSDWPVHHEFVMATGEQVGFAVNDEQDEQLFVAAMAKILPYVQKVIVDHRENPRDDIVNSFVTGQVQGRPLTDEEISKLIIAMMLAGHGTTTAALSNTVLRLARDQELQSLLRAEPHRIPDAIEESLRIDTPQQTLSRKCVADTEIAGEKIAAGEFVLTSYGSANVDPRRFSDPGRFDLDREDKNHLAFGFGLHACLGQHFARMNMRITLEELLARTSNFAINGEVKRRSFPVLSVDELPLVLRAA</sequence>
<evidence type="ECO:0000313" key="4">
    <source>
        <dbReference type="EMBL" id="MPY56046.1"/>
    </source>
</evidence>
<name>A0A5N8XA81_9ACTN</name>
<feature type="region of interest" description="Disordered" evidence="3">
    <location>
        <begin position="1"/>
        <end position="20"/>
    </location>
</feature>
<feature type="compositionally biased region" description="Polar residues" evidence="3">
    <location>
        <begin position="1"/>
        <end position="15"/>
    </location>
</feature>
<dbReference type="InterPro" id="IPR017972">
    <property type="entry name" value="Cyt_P450_CS"/>
</dbReference>
<protein>
    <submittedName>
        <fullName evidence="4">Cytochrome P450</fullName>
    </submittedName>
</protein>
<accession>A0A5N8XA81</accession>
<dbReference type="EMBL" id="VJZC01000007">
    <property type="protein sequence ID" value="MPY56046.1"/>
    <property type="molecule type" value="Genomic_DNA"/>
</dbReference>